<proteinExistence type="predicted"/>
<sequence length="506" mass="56777">MDSQAEIRSDTARGNAAKVAGILPSMRWLFAMLVPLAAFKGAQVFIAPPTADEAYYWLWGQHLALSYYDHPPLAAWLQRLSAELFGWNLFALRAAPLASFAGCLWILWFWAKRLAGQEHAMRAFLAGTVAWLSMPMLMRFQSIAHQDHLLVFFGIATAHFWALFLSGHEAGRRAWRYYYAGCIALGLAGLSKYNAVFIGLGFAAWALFSARGRRLLASPHPWIGAAIAVAMQAPVIAWNVEQGWPSFRYNLDERIGYSNFDSPAGNLGIFLYSSLLMLSPVMAVGLARFVTGGGLIRTSFESVGRAVFTVSTLITIALCLSNTVLHYWNLPAYLFLLPAAVFYLRSRMEFTLHALYGILMAIWFVGMHAIYPVYKVNGGDLRDNDISFGLDEIAAIVEEEEARLGADMVMTTDYRTASLLSFAAKRLDIEKIGRRRDQFDFWFDPSAHKGQNALVLVDDYLPEQELVTEVFEKVTPIREFTIRRHGLDIHTYRLVWAENYSGSGPH</sequence>
<dbReference type="GO" id="GO:0005886">
    <property type="term" value="C:plasma membrane"/>
    <property type="evidence" value="ECO:0007669"/>
    <property type="project" value="UniProtKB-SubCell"/>
</dbReference>
<evidence type="ECO:0000313" key="10">
    <source>
        <dbReference type="EMBL" id="QKV17140.1"/>
    </source>
</evidence>
<accession>A0A6N1V8A4</accession>
<keyword evidence="6 8" id="KW-1133">Transmembrane helix</keyword>
<evidence type="ECO:0000256" key="1">
    <source>
        <dbReference type="ARBA" id="ARBA00004651"/>
    </source>
</evidence>
<keyword evidence="3" id="KW-0328">Glycosyltransferase</keyword>
<feature type="transmembrane region" description="Helical" evidence="8">
    <location>
        <begin position="28"/>
        <end position="47"/>
    </location>
</feature>
<keyword evidence="5 8" id="KW-0812">Transmembrane</keyword>
<dbReference type="GO" id="GO:0016763">
    <property type="term" value="F:pentosyltransferase activity"/>
    <property type="evidence" value="ECO:0007669"/>
    <property type="project" value="TreeGrafter"/>
</dbReference>
<feature type="transmembrane region" description="Helical" evidence="8">
    <location>
        <begin position="302"/>
        <end position="320"/>
    </location>
</feature>
<evidence type="ECO:0000256" key="3">
    <source>
        <dbReference type="ARBA" id="ARBA00022676"/>
    </source>
</evidence>
<evidence type="ECO:0000256" key="2">
    <source>
        <dbReference type="ARBA" id="ARBA00022475"/>
    </source>
</evidence>
<evidence type="ECO:0000313" key="11">
    <source>
        <dbReference type="Proteomes" id="UP000509367"/>
    </source>
</evidence>
<comment type="subcellular location">
    <subcellularLocation>
        <location evidence="1">Cell membrane</location>
        <topology evidence="1">Multi-pass membrane protein</topology>
    </subcellularLocation>
</comment>
<reference evidence="10 11" key="1">
    <citation type="submission" date="2020-06" db="EMBL/GenBank/DDBJ databases">
        <title>Oricola thermophila sp. nov. isolated from a tidal sediments.</title>
        <authorList>
            <person name="Kwon K.K."/>
            <person name="Yang S.-H."/>
            <person name="Park M.-J."/>
        </authorList>
    </citation>
    <scope>NUCLEOTIDE SEQUENCE [LARGE SCALE GENOMIC DNA]</scope>
    <source>
        <strain evidence="10 11">MEBiC13590</strain>
    </source>
</reference>
<evidence type="ECO:0000256" key="8">
    <source>
        <dbReference type="SAM" id="Phobius"/>
    </source>
</evidence>
<feature type="transmembrane region" description="Helical" evidence="8">
    <location>
        <begin position="269"/>
        <end position="290"/>
    </location>
</feature>
<feature type="transmembrane region" description="Helical" evidence="8">
    <location>
        <begin position="90"/>
        <end position="111"/>
    </location>
</feature>
<keyword evidence="11" id="KW-1185">Reference proteome</keyword>
<keyword evidence="4 10" id="KW-0808">Transferase</keyword>
<dbReference type="PANTHER" id="PTHR33908">
    <property type="entry name" value="MANNOSYLTRANSFERASE YKCB-RELATED"/>
    <property type="match status" value="1"/>
</dbReference>
<gene>
    <name evidence="10" type="ORF">HTY61_01000</name>
</gene>
<dbReference type="EMBL" id="CP054836">
    <property type="protein sequence ID" value="QKV17140.1"/>
    <property type="molecule type" value="Genomic_DNA"/>
</dbReference>
<dbReference type="RefSeq" id="WP_175275036.1">
    <property type="nucleotide sequence ID" value="NZ_CP054836.1"/>
</dbReference>
<dbReference type="PANTHER" id="PTHR33908:SF11">
    <property type="entry name" value="MEMBRANE PROTEIN"/>
    <property type="match status" value="1"/>
</dbReference>
<evidence type="ECO:0000256" key="6">
    <source>
        <dbReference type="ARBA" id="ARBA00022989"/>
    </source>
</evidence>
<dbReference type="Proteomes" id="UP000509367">
    <property type="component" value="Chromosome"/>
</dbReference>
<protein>
    <submittedName>
        <fullName evidence="10">Glycosyltransferase family 39 protein</fullName>
    </submittedName>
</protein>
<organism evidence="10 11">
    <name type="scientific">Oricola thermophila</name>
    <dbReference type="NCBI Taxonomy" id="2742145"/>
    <lineage>
        <taxon>Bacteria</taxon>
        <taxon>Pseudomonadati</taxon>
        <taxon>Pseudomonadota</taxon>
        <taxon>Alphaproteobacteria</taxon>
        <taxon>Hyphomicrobiales</taxon>
        <taxon>Ahrensiaceae</taxon>
        <taxon>Oricola</taxon>
    </lineage>
</organism>
<evidence type="ECO:0000256" key="7">
    <source>
        <dbReference type="ARBA" id="ARBA00023136"/>
    </source>
</evidence>
<evidence type="ECO:0000256" key="5">
    <source>
        <dbReference type="ARBA" id="ARBA00022692"/>
    </source>
</evidence>
<dbReference type="InterPro" id="IPR038731">
    <property type="entry name" value="RgtA/B/C-like"/>
</dbReference>
<dbReference type="KEGG" id="orm:HTY61_01000"/>
<dbReference type="AlphaFoldDB" id="A0A6N1V8A4"/>
<dbReference type="Pfam" id="PF13231">
    <property type="entry name" value="PMT_2"/>
    <property type="match status" value="1"/>
</dbReference>
<feature type="transmembrane region" description="Helical" evidence="8">
    <location>
        <begin position="177"/>
        <end position="208"/>
    </location>
</feature>
<dbReference type="GO" id="GO:0009103">
    <property type="term" value="P:lipopolysaccharide biosynthetic process"/>
    <property type="evidence" value="ECO:0007669"/>
    <property type="project" value="UniProtKB-ARBA"/>
</dbReference>
<evidence type="ECO:0000259" key="9">
    <source>
        <dbReference type="Pfam" id="PF13231"/>
    </source>
</evidence>
<dbReference type="InterPro" id="IPR050297">
    <property type="entry name" value="LipidA_mod_glycosyltrf_83"/>
</dbReference>
<feature type="transmembrane region" description="Helical" evidence="8">
    <location>
        <begin position="350"/>
        <end position="374"/>
    </location>
</feature>
<evidence type="ECO:0000256" key="4">
    <source>
        <dbReference type="ARBA" id="ARBA00022679"/>
    </source>
</evidence>
<feature type="transmembrane region" description="Helical" evidence="8">
    <location>
        <begin position="123"/>
        <end position="142"/>
    </location>
</feature>
<feature type="transmembrane region" description="Helical" evidence="8">
    <location>
        <begin position="148"/>
        <end position="165"/>
    </location>
</feature>
<keyword evidence="7 8" id="KW-0472">Membrane</keyword>
<name>A0A6N1V8A4_9HYPH</name>
<keyword evidence="2" id="KW-1003">Cell membrane</keyword>
<feature type="domain" description="Glycosyltransferase RgtA/B/C/D-like" evidence="9">
    <location>
        <begin position="69"/>
        <end position="238"/>
    </location>
</feature>